<dbReference type="RefSeq" id="WP_158369257.1">
    <property type="nucleotide sequence ID" value="NZ_JAOQJU010000004.1"/>
</dbReference>
<dbReference type="GO" id="GO:0004527">
    <property type="term" value="F:exonuclease activity"/>
    <property type="evidence" value="ECO:0007669"/>
    <property type="project" value="UniProtKB-KW"/>
</dbReference>
<evidence type="ECO:0000256" key="1">
    <source>
        <dbReference type="ARBA" id="ARBA00022801"/>
    </source>
</evidence>
<accession>A0ABT2RLB4</accession>
<dbReference type="InterPro" id="IPR041796">
    <property type="entry name" value="Mre11_N"/>
</dbReference>
<dbReference type="InterPro" id="IPR004843">
    <property type="entry name" value="Calcineurin-like_PHP"/>
</dbReference>
<dbReference type="InterPro" id="IPR050535">
    <property type="entry name" value="DNA_Repair-Maintenance_Comp"/>
</dbReference>
<dbReference type="Proteomes" id="UP001652431">
    <property type="component" value="Unassembled WGS sequence"/>
</dbReference>
<dbReference type="EMBL" id="JAOQJU010000004">
    <property type="protein sequence ID" value="MCU6686198.1"/>
    <property type="molecule type" value="Genomic_DNA"/>
</dbReference>
<dbReference type="InterPro" id="IPR029052">
    <property type="entry name" value="Metallo-depent_PP-like"/>
</dbReference>
<dbReference type="CDD" id="cd00840">
    <property type="entry name" value="MPP_Mre11_N"/>
    <property type="match status" value="1"/>
</dbReference>
<dbReference type="PANTHER" id="PTHR30337">
    <property type="entry name" value="COMPONENT OF ATP-DEPENDENT DSDNA EXONUCLEASE"/>
    <property type="match status" value="1"/>
</dbReference>
<sequence length="351" mass="40307">MKFIHVADVHLGAEPYAGREYSAKRSREIWNSFRRVVTLCEEEKTDLLLIAGDLFHRQPLRRELKDVAYLFAGLTKTQVVLIAGNHDYIKKGSYYQGYSWSKNVHMILSREPEKIVLPDIDTTVYGLSYHSREIEVPLYDRIVPEGNTKYHILLAHGGDERHIPIKINNLIDKRYDYIALGHIHKPQELVPGRAAYAGALEPIDKNDTGAHGFIKGEITEEGCEIAFVPFALREYVHMDVEVNREMSGFELRSKICGQIEQRGVQNLYKITLTGSRDPEVAFDLEDMDTLGNIVEITDQTKPAYDFEKLWRQNRDNLIGRYIESFAECPQDGIEYQALCEGIRAIMETKRT</sequence>
<comment type="caution">
    <text evidence="3">The sequence shown here is derived from an EMBL/GenBank/DDBJ whole genome shotgun (WGS) entry which is preliminary data.</text>
</comment>
<evidence type="ECO:0000259" key="2">
    <source>
        <dbReference type="Pfam" id="PF00149"/>
    </source>
</evidence>
<dbReference type="Pfam" id="PF00149">
    <property type="entry name" value="Metallophos"/>
    <property type="match status" value="1"/>
</dbReference>
<keyword evidence="1" id="KW-0378">Hydrolase</keyword>
<evidence type="ECO:0000313" key="4">
    <source>
        <dbReference type="Proteomes" id="UP001652431"/>
    </source>
</evidence>
<dbReference type="SUPFAM" id="SSF56300">
    <property type="entry name" value="Metallo-dependent phosphatases"/>
    <property type="match status" value="1"/>
</dbReference>
<feature type="domain" description="Calcineurin-like phosphoesterase" evidence="2">
    <location>
        <begin position="1"/>
        <end position="186"/>
    </location>
</feature>
<proteinExistence type="predicted"/>
<keyword evidence="4" id="KW-1185">Reference proteome</keyword>
<keyword evidence="3" id="KW-0540">Nuclease</keyword>
<name>A0ABT2RLB4_9FIRM</name>
<reference evidence="3 4" key="1">
    <citation type="journal article" date="2021" name="ISME Commun">
        <title>Automated analysis of genomic sequences facilitates high-throughput and comprehensive description of bacteria.</title>
        <authorList>
            <person name="Hitch T.C.A."/>
        </authorList>
    </citation>
    <scope>NUCLEOTIDE SEQUENCE [LARGE SCALE GENOMIC DNA]</scope>
    <source>
        <strain evidence="3 4">Sanger_03</strain>
    </source>
</reference>
<gene>
    <name evidence="3" type="ORF">OCV99_06440</name>
</gene>
<dbReference type="Gene3D" id="3.60.21.10">
    <property type="match status" value="1"/>
</dbReference>
<organism evidence="3 4">
    <name type="scientific">Dorea acetigenes</name>
    <dbReference type="NCBI Taxonomy" id="2981787"/>
    <lineage>
        <taxon>Bacteria</taxon>
        <taxon>Bacillati</taxon>
        <taxon>Bacillota</taxon>
        <taxon>Clostridia</taxon>
        <taxon>Lachnospirales</taxon>
        <taxon>Lachnospiraceae</taxon>
        <taxon>Dorea</taxon>
    </lineage>
</organism>
<evidence type="ECO:0000313" key="3">
    <source>
        <dbReference type="EMBL" id="MCU6686198.1"/>
    </source>
</evidence>
<protein>
    <submittedName>
        <fullName evidence="3">DNA repair exonuclease</fullName>
    </submittedName>
</protein>
<keyword evidence="3" id="KW-0269">Exonuclease</keyword>